<dbReference type="InterPro" id="IPR028994">
    <property type="entry name" value="Integrin_alpha_N"/>
</dbReference>
<evidence type="ECO:0000313" key="9">
    <source>
        <dbReference type="Proteomes" id="UP000295497"/>
    </source>
</evidence>
<sequence>MSISFSSRDPLKAGLDCAAEVNPLTGTVSVGVPLKLSPGRDGFGPALALAYTSSGANSPFGAGWALEGVLSVAVDTRRGLPRYDGSDRYSFAGMELLPQEIEDAGGWRPVAIDQGGFLVRRFRARVDASRIRVEQWVEKATGRVHWRTRDAANTLTIYGANPDGTSRVADPADEGRVFSWLPEIQVDARGNAILFTYLKETREGVDLASAAERSRFKPGEAPAQRYLKSIRYGNAKPVSADGAVAPDTEWHFEVVLDYGDHSSADLPAPAPDRAWPARPDPYSTYRAGFEVRTFRLCRRILMFHRLPGLGAEPVLVGIHTLEHDLRPEGATLSAARYEGLRRHLSTGALSRRATPALRFAYARPEPERGFRAAPQETVENVPTGLAGAAYRWLDLCGEGLPGILAELRDGWYYKPNEGGGRFGPQRLVMAQPRYRLADVALNDFDGDGNMDVAVLHGRGAGYFEYDRESGSWNGYRALASLPHQEAAGGRAQWLDLDGDGRADLVVAGHGRVVWYPARGKQGFDAPVEVTGGPAGEGGLPVADDTQLGFFFADMTGDGLADQVRIQGGRVEYWPNLGHGRFGAPVVMDSPPDFGADAAFDPGRILIADLDGDGSADLLYVGAQEIRAFINAEGNAWVQGARFADLPVIDKNASLRVLDFLGDGTPCLVWSTALPAGGAAPLQFLPLAGPPRPHLLVAVEDGLGREIRFSYESSAQHYLQARREGAPWRTRLPSHVTVAAAREEIDRMTGSRLVQRFRYYDGVYDGAEREFRGFGRVDRFDAPLHEDGDGATAPRGQASCVRSFYFTGGLVEHSLTDAWGGDPALRAPPAVTVERASLLAPEEHADTLRAAAGRLIRREVFSVDADGALAETPLEVTLLAYRALRLQPARGEGQPAAVAIEESETLRAVYEQDASDPRVSHTLVLETDGFGNDTLTAAVHYARRPSPAGAPASPQQAKPIVTARRTRLANLETDSRYELGLPVEEQVLEVSLPDLGAAVLPFAEAKAQIAQALAAPRAFHESLAGLAAPASRLISWEQSFYWNDDLTGALPLGQVGAVTLPHSSAEACFTPELAAAVYGARVDGDLLAGEGGYVLRDGYLFRPSAVSRYASAADFHHLTGLVRPDGAASTLVRDATRMFLVEAHDPLANVTRAEIDPCALAPYRIVDPNGNIAEVAYDPLGVVSASSMRGTVLDEAGVEQAYGQEPLSGFVQPAPPTLAPVIADPAAHVGDVAQAVYYDLDAFRRDGAPVQVVTLAREALAHDGTGAPSGTSDVHVTVTHMDGFGRPLQSKVRVESGPTIHRGAEGEVVVGPDGRPVVANATEPWLASGHVVYDERQLPVRQFEPFFTASWRYEGDAELMAFGVSSVTQTDALGRAVRTDLPNGTLTRTEYAAWEVRTFDANDCVSGSAYHLMRNPLAPSAPEKRALLKALEHHDTPSVDHLDPRGLTVRQSVRAAGGAQARETETLLDATGNSVGIVDPRGIAAFEYRLDMQGRALLTRSADAGERRVLLDIYDRPIHTWDARGAHEHRSYDRLDRVLAVRAGGLPGLDDLVQQCVYGEDASVPDAAARNLRGRLVVQRDTAGVRTLLAASPLGQPLAVEQRMREEYKAEVDWSAPTAVTLMPERWVTRTRYDALGRVISQQTPDGVTRRYRHLKGGGAAELRVSTADGRVTDRIVFDEARYNARGQRERVRLGNGVEIVHTHDPLTFRTARVRATRLADAATLQDLAYTYDPTGNIVLTRDAAQESGALGAPVRNLTVTSEQEFTYDAFYQLQRATGRVHRALLEHDHRAGAADTFRGSRAVSLNDGGAVDRYTRHYEHDLSGNLLRMRHVSLQSWTTEMWIAAGSNRSVPLHTLGGGTVSDPEARFDAAGHCTSLPHLASMTWDFRGMLTRAVLIDRSADGGPDDADHYVYDAEGQRVRKVTERLVAGGVEVTEKLYLDGCEIKRISRGGARSLERVTSLLSDGSGAVASLHRWTADSAGRETDDIDVPRWVYQVANHLGSARLDLDAQGGVIAYEEYFPFGGTAFVAGDDLRAASWRDYRFSGKERDDLTGFYYFGFRYYAPWLCRWLTPDPIGAGGGLNLYQYVLNNPVNLIDPEGLDPQRPGQRLRTRYVTYEQFAAAVPEGYRAQIDPGRRWTGLFSPDQQGGVTVHQSESTFRAAARRATGGRAEIWIYDPRYQEGLDRGLNERSARERAEIFNSIDEALRPLQAPPTPDGAGGAGGPGQPGQGNNGGQTGTATGADGSGQPGGGEHGEDGAGGAGTGAGNAPGDSSGRGDATDTGGAGVHAGDGSGQGSTAAQGSTGRGGIGHGAGVSGRGAGGGGTGQAGAGTQGRGAGAGAGAGVGLGDGSSGAGRGQGAGAGGAGQGAGTGRSRAGGAGGTGQRGSSGGAPGGTGQQPGGALGGVPGGIDGGVQGGTVGGVPGGETGVGAPLGAPGGVDPKGATRGAPGQSSGGVSADGTGGAQSGGEGGQTQQAGGQQGGQAAGAQGGSGQGGQGRGQPESAMDRLARYAGYWHLEFGDDGREGAASGGIPGAFGSINGGAWAQGLFLALTAADVVLTVLTLGELAALKASLKGAMRATGQAMRRLASAAARGLQAVRAGLVDLASGLVGRIAARRGSGSARAAADAISETGLFGGKLYGERRLEALRRYLDKRGVDLIIVDQGKNKAGSFFVDVTGRPQLRLRPNPTEYLVWHELSHYLHYRRIGREAYLNLPRSQGWNAAEQFVFDMLEHPSRWRRLNAEERAHAIWYIEEWGFR</sequence>
<evidence type="ECO:0000256" key="4">
    <source>
        <dbReference type="ARBA" id="ARBA00023026"/>
    </source>
</evidence>
<dbReference type="Pfam" id="PF12256">
    <property type="entry name" value="TcdB_toxin_midN"/>
    <property type="match status" value="1"/>
</dbReference>
<feature type="compositionally biased region" description="Gly residues" evidence="5">
    <location>
        <begin position="2283"/>
        <end position="2295"/>
    </location>
</feature>
<proteinExistence type="predicted"/>
<dbReference type="SUPFAM" id="SSF69318">
    <property type="entry name" value="Integrin alpha N-terminal domain"/>
    <property type="match status" value="1"/>
</dbReference>
<dbReference type="GO" id="GO:0005576">
    <property type="term" value="C:extracellular region"/>
    <property type="evidence" value="ECO:0007669"/>
    <property type="project" value="UniProtKB-SubCell"/>
</dbReference>
<evidence type="ECO:0000256" key="5">
    <source>
        <dbReference type="SAM" id="MobiDB-lite"/>
    </source>
</evidence>
<organism evidence="8 9">
    <name type="scientific">Sorangium cellulosum</name>
    <name type="common">Polyangium cellulosum</name>
    <dbReference type="NCBI Taxonomy" id="56"/>
    <lineage>
        <taxon>Bacteria</taxon>
        <taxon>Pseudomonadati</taxon>
        <taxon>Myxococcota</taxon>
        <taxon>Polyangia</taxon>
        <taxon>Polyangiales</taxon>
        <taxon>Polyangiaceae</taxon>
        <taxon>Sorangium</taxon>
    </lineage>
</organism>
<dbReference type="InterPro" id="IPR022385">
    <property type="entry name" value="Rhs_assc_core"/>
</dbReference>
<feature type="domain" description="Insecticide toxin TcdB middle/N-terminal" evidence="7">
    <location>
        <begin position="643"/>
        <end position="781"/>
    </location>
</feature>
<name>A0A4V0NHS0_SORCE</name>
<feature type="region of interest" description="Disordered" evidence="5">
    <location>
        <begin position="2208"/>
        <end position="2503"/>
    </location>
</feature>
<feature type="compositionally biased region" description="Gly residues" evidence="5">
    <location>
        <begin position="2478"/>
        <end position="2498"/>
    </location>
</feature>
<comment type="subcellular location">
    <subcellularLocation>
        <location evidence="1">Secreted</location>
    </subcellularLocation>
</comment>
<feature type="compositionally biased region" description="Gly residues" evidence="5">
    <location>
        <begin position="2218"/>
        <end position="2237"/>
    </location>
</feature>
<feature type="compositionally biased region" description="Gly residues" evidence="5">
    <location>
        <begin position="2244"/>
        <end position="2268"/>
    </location>
</feature>
<evidence type="ECO:0000259" key="7">
    <source>
        <dbReference type="Pfam" id="PF12256"/>
    </source>
</evidence>
<dbReference type="NCBIfam" id="TIGR01643">
    <property type="entry name" value="YD_repeat_2x"/>
    <property type="match status" value="1"/>
</dbReference>
<feature type="compositionally biased region" description="Gly residues" evidence="5">
    <location>
        <begin position="2304"/>
        <end position="2428"/>
    </location>
</feature>
<keyword evidence="2" id="KW-0964">Secreted</keyword>
<dbReference type="InterPro" id="IPR022045">
    <property type="entry name" value="TcdB_toxin_mid/N"/>
</dbReference>
<dbReference type="InterPro" id="IPR050708">
    <property type="entry name" value="T6SS_VgrG/RHS"/>
</dbReference>
<dbReference type="GO" id="GO:0005737">
    <property type="term" value="C:cytoplasm"/>
    <property type="evidence" value="ECO:0007669"/>
    <property type="project" value="InterPro"/>
</dbReference>
<dbReference type="InterPro" id="IPR013517">
    <property type="entry name" value="FG-GAP"/>
</dbReference>
<dbReference type="Gene3D" id="2.180.10.10">
    <property type="entry name" value="RHS repeat-associated core"/>
    <property type="match status" value="1"/>
</dbReference>
<dbReference type="InterPro" id="IPR022044">
    <property type="entry name" value="TcdB_toxin_mid/C"/>
</dbReference>
<dbReference type="NCBIfam" id="TIGR03696">
    <property type="entry name" value="Rhs_assc_core"/>
    <property type="match status" value="1"/>
</dbReference>
<dbReference type="PANTHER" id="PTHR32305:SF15">
    <property type="entry name" value="PROTEIN RHSA-RELATED"/>
    <property type="match status" value="1"/>
</dbReference>
<dbReference type="EMBL" id="CP012672">
    <property type="protein sequence ID" value="AUX37642.1"/>
    <property type="molecule type" value="Genomic_DNA"/>
</dbReference>
<evidence type="ECO:0008006" key="10">
    <source>
        <dbReference type="Google" id="ProtNLM"/>
    </source>
</evidence>
<dbReference type="Pfam" id="PF13517">
    <property type="entry name" value="FG-GAP_3"/>
    <property type="match status" value="1"/>
</dbReference>
<evidence type="ECO:0000256" key="3">
    <source>
        <dbReference type="ARBA" id="ARBA00022729"/>
    </source>
</evidence>
<dbReference type="InterPro" id="IPR003284">
    <property type="entry name" value="Sal_SpvB"/>
</dbReference>
<dbReference type="RefSeq" id="WP_129580239.1">
    <property type="nucleotide sequence ID" value="NZ_CP012672.1"/>
</dbReference>
<keyword evidence="4" id="KW-0843">Virulence</keyword>
<dbReference type="Pfam" id="PF03534">
    <property type="entry name" value="SpvB"/>
    <property type="match status" value="1"/>
</dbReference>
<feature type="compositionally biased region" description="Gly residues" evidence="5">
    <location>
        <begin position="2460"/>
        <end position="2471"/>
    </location>
</feature>
<evidence type="ECO:0000259" key="6">
    <source>
        <dbReference type="Pfam" id="PF12255"/>
    </source>
</evidence>
<dbReference type="PRINTS" id="PR01341">
    <property type="entry name" value="SALSPVBPROT"/>
</dbReference>
<feature type="domain" description="Insecticide toxin TcdB middle/C-terminal" evidence="6">
    <location>
        <begin position="848"/>
        <end position="955"/>
    </location>
</feature>
<evidence type="ECO:0000256" key="2">
    <source>
        <dbReference type="ARBA" id="ARBA00022525"/>
    </source>
</evidence>
<dbReference type="Pfam" id="PF12255">
    <property type="entry name" value="TcdB_toxin_midC"/>
    <property type="match status" value="1"/>
</dbReference>
<protein>
    <recommendedName>
        <fullName evidence="10">Toxin</fullName>
    </recommendedName>
</protein>
<keyword evidence="3" id="KW-0732">Signal</keyword>
<feature type="compositionally biased region" description="Low complexity" evidence="5">
    <location>
        <begin position="2269"/>
        <end position="2282"/>
    </location>
</feature>
<dbReference type="InterPro" id="IPR006530">
    <property type="entry name" value="YD"/>
</dbReference>
<evidence type="ECO:0000256" key="1">
    <source>
        <dbReference type="ARBA" id="ARBA00004613"/>
    </source>
</evidence>
<evidence type="ECO:0000313" key="8">
    <source>
        <dbReference type="EMBL" id="AUX37642.1"/>
    </source>
</evidence>
<gene>
    <name evidence="8" type="ORF">SOCE836_098720</name>
</gene>
<reference evidence="8 9" key="1">
    <citation type="submission" date="2015-09" db="EMBL/GenBank/DDBJ databases">
        <title>Sorangium comparison.</title>
        <authorList>
            <person name="Zaburannyi N."/>
            <person name="Bunk B."/>
            <person name="Overmann J."/>
            <person name="Mueller R."/>
        </authorList>
    </citation>
    <scope>NUCLEOTIDE SEQUENCE [LARGE SCALE GENOMIC DNA]</scope>
    <source>
        <strain evidence="8 9">So ce836</strain>
    </source>
</reference>
<dbReference type="Proteomes" id="UP000295497">
    <property type="component" value="Chromosome"/>
</dbReference>
<dbReference type="PANTHER" id="PTHR32305">
    <property type="match status" value="1"/>
</dbReference>
<accession>A0A4V0NHS0</accession>